<evidence type="ECO:0000256" key="7">
    <source>
        <dbReference type="ARBA" id="ARBA00047899"/>
    </source>
</evidence>
<feature type="compositionally biased region" description="Low complexity" evidence="9">
    <location>
        <begin position="222"/>
        <end position="233"/>
    </location>
</feature>
<keyword evidence="2" id="KW-0723">Serine/threonine-protein kinase</keyword>
<feature type="region of interest" description="Disordered" evidence="9">
    <location>
        <begin position="383"/>
        <end position="413"/>
    </location>
</feature>
<comment type="caution">
    <text evidence="10">The sequence shown here is derived from an EMBL/GenBank/DDBJ whole genome shotgun (WGS) entry which is preliminary data.</text>
</comment>
<feature type="region of interest" description="Disordered" evidence="9">
    <location>
        <begin position="48"/>
        <end position="127"/>
    </location>
</feature>
<dbReference type="EMBL" id="CAMXCT030003366">
    <property type="protein sequence ID" value="CAL4791411.1"/>
    <property type="molecule type" value="Genomic_DNA"/>
</dbReference>
<dbReference type="EC" id="2.7.11.1" evidence="1"/>
<feature type="compositionally biased region" description="Polar residues" evidence="9">
    <location>
        <begin position="314"/>
        <end position="324"/>
    </location>
</feature>
<dbReference type="PANTHER" id="PTHR43671:SF98">
    <property type="entry name" value="SERINE_THREONINE-PROTEIN KINASE NEK11"/>
    <property type="match status" value="1"/>
</dbReference>
<dbReference type="GO" id="GO:0004674">
    <property type="term" value="F:protein serine/threonine kinase activity"/>
    <property type="evidence" value="ECO:0007669"/>
    <property type="project" value="UniProtKB-KW"/>
</dbReference>
<evidence type="ECO:0000256" key="9">
    <source>
        <dbReference type="SAM" id="MobiDB-lite"/>
    </source>
</evidence>
<feature type="compositionally biased region" description="Low complexity" evidence="9">
    <location>
        <begin position="246"/>
        <end position="255"/>
    </location>
</feature>
<feature type="compositionally biased region" description="Low complexity" evidence="9">
    <location>
        <begin position="162"/>
        <end position="176"/>
    </location>
</feature>
<organism evidence="10">
    <name type="scientific">Cladocopium goreaui</name>
    <dbReference type="NCBI Taxonomy" id="2562237"/>
    <lineage>
        <taxon>Eukaryota</taxon>
        <taxon>Sar</taxon>
        <taxon>Alveolata</taxon>
        <taxon>Dinophyceae</taxon>
        <taxon>Suessiales</taxon>
        <taxon>Symbiodiniaceae</taxon>
        <taxon>Cladocopium</taxon>
    </lineage>
</organism>
<keyword evidence="6" id="KW-0067">ATP-binding</keyword>
<feature type="compositionally biased region" description="Basic and acidic residues" evidence="9">
    <location>
        <begin position="281"/>
        <end position="291"/>
    </location>
</feature>
<keyword evidence="3" id="KW-0808">Transferase</keyword>
<feature type="compositionally biased region" description="Basic and acidic residues" evidence="9">
    <location>
        <begin position="256"/>
        <end position="273"/>
    </location>
</feature>
<dbReference type="Proteomes" id="UP001152797">
    <property type="component" value="Unassembled WGS sequence"/>
</dbReference>
<reference evidence="11" key="2">
    <citation type="submission" date="2024-04" db="EMBL/GenBank/DDBJ databases">
        <authorList>
            <person name="Chen Y."/>
            <person name="Shah S."/>
            <person name="Dougan E. K."/>
            <person name="Thang M."/>
            <person name="Chan C."/>
        </authorList>
    </citation>
    <scope>NUCLEOTIDE SEQUENCE [LARGE SCALE GENOMIC DNA]</scope>
</reference>
<keyword evidence="5" id="KW-0418">Kinase</keyword>
<dbReference type="AlphaFoldDB" id="A0A9P1D5B8"/>
<comment type="catalytic activity">
    <reaction evidence="8">
        <text>L-seryl-[protein] + ATP = O-phospho-L-seryl-[protein] + ADP + H(+)</text>
        <dbReference type="Rhea" id="RHEA:17989"/>
        <dbReference type="Rhea" id="RHEA-COMP:9863"/>
        <dbReference type="Rhea" id="RHEA-COMP:11604"/>
        <dbReference type="ChEBI" id="CHEBI:15378"/>
        <dbReference type="ChEBI" id="CHEBI:29999"/>
        <dbReference type="ChEBI" id="CHEBI:30616"/>
        <dbReference type="ChEBI" id="CHEBI:83421"/>
        <dbReference type="ChEBI" id="CHEBI:456216"/>
        <dbReference type="EC" id="2.7.11.1"/>
    </reaction>
</comment>
<feature type="compositionally biased region" description="Basic and acidic residues" evidence="9">
    <location>
        <begin position="329"/>
        <end position="340"/>
    </location>
</feature>
<reference evidence="10" key="1">
    <citation type="submission" date="2022-10" db="EMBL/GenBank/DDBJ databases">
        <authorList>
            <person name="Chen Y."/>
            <person name="Dougan E. K."/>
            <person name="Chan C."/>
            <person name="Rhodes N."/>
            <person name="Thang M."/>
        </authorList>
    </citation>
    <scope>NUCLEOTIDE SEQUENCE</scope>
</reference>
<gene>
    <name evidence="10" type="ORF">C1SCF055_LOCUS29915</name>
</gene>
<dbReference type="InterPro" id="IPR050660">
    <property type="entry name" value="NEK_Ser/Thr_kinase"/>
</dbReference>
<evidence type="ECO:0000313" key="11">
    <source>
        <dbReference type="EMBL" id="CAL1157474.1"/>
    </source>
</evidence>
<keyword evidence="12" id="KW-1185">Reference proteome</keyword>
<dbReference type="OrthoDB" id="424089at2759"/>
<sequence>MALRPPFGTAPNLEALVSRIVRADVNLPDNITNEYPEASRCTRAMLRQQPDRRPSAMSLLNRPRLQPPTYELPGMQPESTRDTKLFDPPSREHRDRDRDHRELGSRPRHLGEPVPNGAKAAFSPRTNVRTKLTNQVLDESDEKFGIHQYVTHKGIIDDAIGRPRQTGTTGTQARPTYPASPAIVATSGSETRTGSREARSARSFGQPLSARPKAGTKSCAYQAQPQPLQRSPRSPGPADHTEHGTGTRSSSTPRSPCEDRSSKFQHRREERCRQSQAFRQWLREQRAKGKESPGAMADSSQSPKQEESSPCEFSPQSVVATATESAGEPGDKLNESRETASSRSPTSPSQPRLRKPKMSQPRQEWRTEIYCPGFPVITVEDEAAEERQDQLEPSRTSPEESKLPLPTDRAAVNDSESTDANFTVVVQKLVTEADNMTFEIECDKPNLQKLYKSLTKDDSVVRSGGLRKLPSKKSAMLPDHVMLLQVFATVCFQILSPAGEKFFADYLLSFTGLSLLRSMVLKVDEKINEFKDKVEMKVLGSSSSVARESQDRSGWEGFMQ</sequence>
<evidence type="ECO:0000256" key="1">
    <source>
        <dbReference type="ARBA" id="ARBA00012513"/>
    </source>
</evidence>
<dbReference type="PANTHER" id="PTHR43671">
    <property type="entry name" value="SERINE/THREONINE-PROTEIN KINASE NEK"/>
    <property type="match status" value="1"/>
</dbReference>
<feature type="region of interest" description="Disordered" evidence="9">
    <location>
        <begin position="157"/>
        <end position="367"/>
    </location>
</feature>
<evidence type="ECO:0000256" key="3">
    <source>
        <dbReference type="ARBA" id="ARBA00022679"/>
    </source>
</evidence>
<keyword evidence="4" id="KW-0547">Nucleotide-binding</keyword>
<proteinExistence type="predicted"/>
<evidence type="ECO:0000256" key="4">
    <source>
        <dbReference type="ARBA" id="ARBA00022741"/>
    </source>
</evidence>
<accession>A0A9P1D5B8</accession>
<dbReference type="GO" id="GO:0005524">
    <property type="term" value="F:ATP binding"/>
    <property type="evidence" value="ECO:0007669"/>
    <property type="project" value="UniProtKB-KW"/>
</dbReference>
<protein>
    <recommendedName>
        <fullName evidence="1">non-specific serine/threonine protein kinase</fullName>
        <ecNumber evidence="1">2.7.11.1</ecNumber>
    </recommendedName>
</protein>
<evidence type="ECO:0000313" key="10">
    <source>
        <dbReference type="EMBL" id="CAI4004099.1"/>
    </source>
</evidence>
<evidence type="ECO:0000256" key="2">
    <source>
        <dbReference type="ARBA" id="ARBA00022527"/>
    </source>
</evidence>
<evidence type="ECO:0000313" key="12">
    <source>
        <dbReference type="Proteomes" id="UP001152797"/>
    </source>
</evidence>
<feature type="compositionally biased region" description="Basic and acidic residues" evidence="9">
    <location>
        <begin position="79"/>
        <end position="111"/>
    </location>
</feature>
<evidence type="ECO:0000256" key="6">
    <source>
        <dbReference type="ARBA" id="ARBA00022840"/>
    </source>
</evidence>
<evidence type="ECO:0000256" key="8">
    <source>
        <dbReference type="ARBA" id="ARBA00048679"/>
    </source>
</evidence>
<name>A0A9P1D5B8_9DINO</name>
<dbReference type="EMBL" id="CAMXCT020003366">
    <property type="protein sequence ID" value="CAL1157474.1"/>
    <property type="molecule type" value="Genomic_DNA"/>
</dbReference>
<feature type="compositionally biased region" description="Basic and acidic residues" evidence="9">
    <location>
        <begin position="385"/>
        <end position="402"/>
    </location>
</feature>
<comment type="catalytic activity">
    <reaction evidence="7">
        <text>L-threonyl-[protein] + ATP = O-phospho-L-threonyl-[protein] + ADP + H(+)</text>
        <dbReference type="Rhea" id="RHEA:46608"/>
        <dbReference type="Rhea" id="RHEA-COMP:11060"/>
        <dbReference type="Rhea" id="RHEA-COMP:11605"/>
        <dbReference type="ChEBI" id="CHEBI:15378"/>
        <dbReference type="ChEBI" id="CHEBI:30013"/>
        <dbReference type="ChEBI" id="CHEBI:30616"/>
        <dbReference type="ChEBI" id="CHEBI:61977"/>
        <dbReference type="ChEBI" id="CHEBI:456216"/>
        <dbReference type="EC" id="2.7.11.1"/>
    </reaction>
</comment>
<evidence type="ECO:0000256" key="5">
    <source>
        <dbReference type="ARBA" id="ARBA00022777"/>
    </source>
</evidence>
<dbReference type="EMBL" id="CAMXCT010003366">
    <property type="protein sequence ID" value="CAI4004099.1"/>
    <property type="molecule type" value="Genomic_DNA"/>
</dbReference>